<dbReference type="Proteomes" id="UP000789525">
    <property type="component" value="Unassembled WGS sequence"/>
</dbReference>
<protein>
    <submittedName>
        <fullName evidence="1">5163_t:CDS:1</fullName>
    </submittedName>
</protein>
<sequence>MFRNMIILPLKEDKSARCMNLASSIEVALDLDWSFPDLAEIIGMEPGHIDASNANCIS</sequence>
<gene>
    <name evidence="1" type="ORF">ACOLOM_LOCUS13736</name>
</gene>
<feature type="non-terminal residue" evidence="1">
    <location>
        <position position="58"/>
    </location>
</feature>
<comment type="caution">
    <text evidence="1">The sequence shown here is derived from an EMBL/GenBank/DDBJ whole genome shotgun (WGS) entry which is preliminary data.</text>
</comment>
<reference evidence="1" key="1">
    <citation type="submission" date="2021-06" db="EMBL/GenBank/DDBJ databases">
        <authorList>
            <person name="Kallberg Y."/>
            <person name="Tangrot J."/>
            <person name="Rosling A."/>
        </authorList>
    </citation>
    <scope>NUCLEOTIDE SEQUENCE</scope>
    <source>
        <strain evidence="1">CL356</strain>
    </source>
</reference>
<evidence type="ECO:0000313" key="1">
    <source>
        <dbReference type="EMBL" id="CAG8770233.1"/>
    </source>
</evidence>
<proteinExistence type="predicted"/>
<accession>A0ACA9QYZ2</accession>
<evidence type="ECO:0000313" key="2">
    <source>
        <dbReference type="Proteomes" id="UP000789525"/>
    </source>
</evidence>
<name>A0ACA9QYZ2_9GLOM</name>
<keyword evidence="2" id="KW-1185">Reference proteome</keyword>
<dbReference type="EMBL" id="CAJVPT010064398">
    <property type="protein sequence ID" value="CAG8770233.1"/>
    <property type="molecule type" value="Genomic_DNA"/>
</dbReference>
<organism evidence="1 2">
    <name type="scientific">Acaulospora colombiana</name>
    <dbReference type="NCBI Taxonomy" id="27376"/>
    <lineage>
        <taxon>Eukaryota</taxon>
        <taxon>Fungi</taxon>
        <taxon>Fungi incertae sedis</taxon>
        <taxon>Mucoromycota</taxon>
        <taxon>Glomeromycotina</taxon>
        <taxon>Glomeromycetes</taxon>
        <taxon>Diversisporales</taxon>
        <taxon>Acaulosporaceae</taxon>
        <taxon>Acaulospora</taxon>
    </lineage>
</organism>